<dbReference type="RefSeq" id="XP_040788026.1">
    <property type="nucleotide sequence ID" value="XM_040936879.1"/>
</dbReference>
<dbReference type="InterPro" id="IPR001841">
    <property type="entry name" value="Znf_RING"/>
</dbReference>
<evidence type="ECO:0000256" key="1">
    <source>
        <dbReference type="PROSITE-ProRule" id="PRU00175"/>
    </source>
</evidence>
<keyword evidence="1" id="KW-0863">Zinc-finger</keyword>
<dbReference type="AlphaFoldDB" id="A0A9P4GG58"/>
<accession>A0A9P4GG58</accession>
<evidence type="ECO:0000313" key="3">
    <source>
        <dbReference type="EMBL" id="KAF1845463.1"/>
    </source>
</evidence>
<dbReference type="GO" id="GO:0008270">
    <property type="term" value="F:zinc ion binding"/>
    <property type="evidence" value="ECO:0007669"/>
    <property type="project" value="UniProtKB-KW"/>
</dbReference>
<gene>
    <name evidence="3" type="ORF">K460DRAFT_405722</name>
</gene>
<dbReference type="InterPro" id="IPR013083">
    <property type="entry name" value="Znf_RING/FYVE/PHD"/>
</dbReference>
<dbReference type="SUPFAM" id="SSF57850">
    <property type="entry name" value="RING/U-box"/>
    <property type="match status" value="1"/>
</dbReference>
<name>A0A9P4GG58_9PLEO</name>
<evidence type="ECO:0000313" key="4">
    <source>
        <dbReference type="Proteomes" id="UP000800039"/>
    </source>
</evidence>
<keyword evidence="1" id="KW-0862">Zinc</keyword>
<dbReference type="Gene3D" id="3.30.40.10">
    <property type="entry name" value="Zinc/RING finger domain, C3HC4 (zinc finger)"/>
    <property type="match status" value="1"/>
</dbReference>
<comment type="caution">
    <text evidence="3">The sequence shown here is derived from an EMBL/GenBank/DDBJ whole genome shotgun (WGS) entry which is preliminary data.</text>
</comment>
<proteinExistence type="predicted"/>
<dbReference type="Proteomes" id="UP000800039">
    <property type="component" value="Unassembled WGS sequence"/>
</dbReference>
<keyword evidence="1" id="KW-0479">Metal-binding</keyword>
<organism evidence="3 4">
    <name type="scientific">Cucurbitaria berberidis CBS 394.84</name>
    <dbReference type="NCBI Taxonomy" id="1168544"/>
    <lineage>
        <taxon>Eukaryota</taxon>
        <taxon>Fungi</taxon>
        <taxon>Dikarya</taxon>
        <taxon>Ascomycota</taxon>
        <taxon>Pezizomycotina</taxon>
        <taxon>Dothideomycetes</taxon>
        <taxon>Pleosporomycetidae</taxon>
        <taxon>Pleosporales</taxon>
        <taxon>Pleosporineae</taxon>
        <taxon>Cucurbitariaceae</taxon>
        <taxon>Cucurbitaria</taxon>
    </lineage>
</organism>
<protein>
    <recommendedName>
        <fullName evidence="2">RING-type domain-containing protein</fullName>
    </recommendedName>
</protein>
<dbReference type="PROSITE" id="PS50089">
    <property type="entry name" value="ZF_RING_2"/>
    <property type="match status" value="1"/>
</dbReference>
<dbReference type="Pfam" id="PF13639">
    <property type="entry name" value="zf-RING_2"/>
    <property type="match status" value="1"/>
</dbReference>
<feature type="domain" description="RING-type" evidence="2">
    <location>
        <begin position="29"/>
        <end position="82"/>
    </location>
</feature>
<sequence>MTVFSCKAAFDSLGLERIRPSHAHASQECPICLDPLAVHPIHNTDPSSILHAAIRILACGHVVGVECLETWLSVGNTCPTCNRILFQAASEPITQQDVNNILHALSPMFGEDRVMGEVARLMVWQAEENARLRQIHEVEMAKLRATESQVRDEEFKMSSDDFLDSDEDVDFGEGDYMDLELEEGEDTSDCVE</sequence>
<evidence type="ECO:0000259" key="2">
    <source>
        <dbReference type="PROSITE" id="PS50089"/>
    </source>
</evidence>
<keyword evidence="4" id="KW-1185">Reference proteome</keyword>
<dbReference type="GeneID" id="63854129"/>
<dbReference type="EMBL" id="ML976616">
    <property type="protein sequence ID" value="KAF1845463.1"/>
    <property type="molecule type" value="Genomic_DNA"/>
</dbReference>
<reference evidence="3" key="1">
    <citation type="submission" date="2020-01" db="EMBL/GenBank/DDBJ databases">
        <authorList>
            <consortium name="DOE Joint Genome Institute"/>
            <person name="Haridas S."/>
            <person name="Albert R."/>
            <person name="Binder M."/>
            <person name="Bloem J."/>
            <person name="Labutti K."/>
            <person name="Salamov A."/>
            <person name="Andreopoulos B."/>
            <person name="Baker S.E."/>
            <person name="Barry K."/>
            <person name="Bills G."/>
            <person name="Bluhm B.H."/>
            <person name="Cannon C."/>
            <person name="Castanera R."/>
            <person name="Culley D.E."/>
            <person name="Daum C."/>
            <person name="Ezra D."/>
            <person name="Gonzalez J.B."/>
            <person name="Henrissat B."/>
            <person name="Kuo A."/>
            <person name="Liang C."/>
            <person name="Lipzen A."/>
            <person name="Lutzoni F."/>
            <person name="Magnuson J."/>
            <person name="Mondo S."/>
            <person name="Nolan M."/>
            <person name="Ohm R."/>
            <person name="Pangilinan J."/>
            <person name="Park H.-J."/>
            <person name="Ramirez L."/>
            <person name="Alfaro M."/>
            <person name="Sun H."/>
            <person name="Tritt A."/>
            <person name="Yoshinaga Y."/>
            <person name="Zwiers L.-H."/>
            <person name="Turgeon B.G."/>
            <person name="Goodwin S.B."/>
            <person name="Spatafora J.W."/>
            <person name="Crous P.W."/>
            <person name="Grigoriev I.V."/>
        </authorList>
    </citation>
    <scope>NUCLEOTIDE SEQUENCE</scope>
    <source>
        <strain evidence="3">CBS 394.84</strain>
    </source>
</reference>
<dbReference type="OrthoDB" id="2849579at2759"/>